<dbReference type="PANTHER" id="PTHR43317:SF1">
    <property type="entry name" value="THERMOSPERMINE SYNTHASE ACAULIS5"/>
    <property type="match status" value="1"/>
</dbReference>
<dbReference type="CDD" id="cd02440">
    <property type="entry name" value="AdoMet_MTases"/>
    <property type="match status" value="1"/>
</dbReference>
<evidence type="ECO:0000256" key="1">
    <source>
        <dbReference type="ARBA" id="ARBA00023115"/>
    </source>
</evidence>
<proteinExistence type="predicted"/>
<dbReference type="SUPFAM" id="SSF53335">
    <property type="entry name" value="S-adenosyl-L-methionine-dependent methyltransferases"/>
    <property type="match status" value="1"/>
</dbReference>
<organism evidence="2 3">
    <name type="scientific">Legionella maioricensis</name>
    <dbReference type="NCBI Taxonomy" id="2896528"/>
    <lineage>
        <taxon>Bacteria</taxon>
        <taxon>Pseudomonadati</taxon>
        <taxon>Pseudomonadota</taxon>
        <taxon>Gammaproteobacteria</taxon>
        <taxon>Legionellales</taxon>
        <taxon>Legionellaceae</taxon>
        <taxon>Legionella</taxon>
    </lineage>
</organism>
<reference evidence="2" key="1">
    <citation type="submission" date="2021-11" db="EMBL/GenBank/DDBJ databases">
        <title>Legionella maioricencis sp. nov., a new species isolated from hot water samples in Mallorca.</title>
        <authorList>
            <person name="Crespi S."/>
            <person name="Drasar V."/>
            <person name="Salva-Serra F."/>
            <person name="Jaen-Luchoro D."/>
            <person name="Pineiro-Iglesias B."/>
            <person name="Aliaga F."/>
            <person name="Fernandez-Juarez V."/>
            <person name="Coll G."/>
            <person name="Moore E.R.B."/>
            <person name="Bennasar-Figueras A."/>
        </authorList>
    </citation>
    <scope>NUCLEOTIDE SEQUENCE</scope>
    <source>
        <strain evidence="2">HCPI-6</strain>
    </source>
</reference>
<sequence length="261" mass="30382">MNNISHLKNHDFFGSHIAYRTSDQWGEIVVIDRGNLKVLNFDPVYDQTCIYIKYPHVPVHEYIRVMLLVLAFTNPRHITILGLGGGSLLHSLHYLLPECSLFCVELRQKVYDIALNFFQLPVRKNIHIMITDAKSAIKYQESGSTQVLFADIYLSYGMDTFQIKKQFIEQCHRVLDDTGWLVVNYHELPEENSAFIQCLHKYFVEILFCSTVSGNYILFASKSPINDLEANDYQTAVVELETKLNIKLLRLFKRFKKIKLR</sequence>
<name>A0A9X2I9F5_9GAMM</name>
<evidence type="ECO:0000313" key="2">
    <source>
        <dbReference type="EMBL" id="MCL9683000.1"/>
    </source>
</evidence>
<dbReference type="PANTHER" id="PTHR43317">
    <property type="entry name" value="THERMOSPERMINE SYNTHASE ACAULIS5"/>
    <property type="match status" value="1"/>
</dbReference>
<dbReference type="InterPro" id="IPR029063">
    <property type="entry name" value="SAM-dependent_MTases_sf"/>
</dbReference>
<keyword evidence="3" id="KW-1185">Reference proteome</keyword>
<accession>A0A9X2I9F5</accession>
<dbReference type="RefSeq" id="WP_250420359.1">
    <property type="nucleotide sequence ID" value="NZ_JAJKBJ010000002.1"/>
</dbReference>
<gene>
    <name evidence="2" type="ORF">LOX96_02735</name>
</gene>
<keyword evidence="1" id="KW-0620">Polyamine biosynthesis</keyword>
<comment type="caution">
    <text evidence="2">The sequence shown here is derived from an EMBL/GenBank/DDBJ whole genome shotgun (WGS) entry which is preliminary data.</text>
</comment>
<dbReference type="Proteomes" id="UP001139721">
    <property type="component" value="Unassembled WGS sequence"/>
</dbReference>
<evidence type="ECO:0000313" key="3">
    <source>
        <dbReference type="Proteomes" id="UP001139721"/>
    </source>
</evidence>
<dbReference type="EMBL" id="JAJKBJ010000002">
    <property type="protein sequence ID" value="MCL9683000.1"/>
    <property type="molecule type" value="Genomic_DNA"/>
</dbReference>
<dbReference type="GO" id="GO:0006596">
    <property type="term" value="P:polyamine biosynthetic process"/>
    <property type="evidence" value="ECO:0007669"/>
    <property type="project" value="UniProtKB-KW"/>
</dbReference>
<protein>
    <submittedName>
        <fullName evidence="2">Spermine synthase</fullName>
    </submittedName>
</protein>
<dbReference type="Gene3D" id="3.40.50.150">
    <property type="entry name" value="Vaccinia Virus protein VP39"/>
    <property type="match status" value="1"/>
</dbReference>
<dbReference type="AlphaFoldDB" id="A0A9X2I9F5"/>